<feature type="transmembrane region" description="Helical" evidence="1">
    <location>
        <begin position="202"/>
        <end position="222"/>
    </location>
</feature>
<feature type="domain" description="Fatty acid desaturase" evidence="2">
    <location>
        <begin position="58"/>
        <end position="314"/>
    </location>
</feature>
<dbReference type="InterPro" id="IPR005804">
    <property type="entry name" value="FA_desaturase_dom"/>
</dbReference>
<evidence type="ECO:0000259" key="2">
    <source>
        <dbReference type="Pfam" id="PF00487"/>
    </source>
</evidence>
<dbReference type="EMBL" id="JACCFK010000001">
    <property type="protein sequence ID" value="NYI87040.1"/>
    <property type="molecule type" value="Genomic_DNA"/>
</dbReference>
<feature type="transmembrane region" description="Helical" evidence="1">
    <location>
        <begin position="160"/>
        <end position="182"/>
    </location>
</feature>
<dbReference type="PIRSF" id="PIRSF015921">
    <property type="entry name" value="FA_sphinglp_des"/>
    <property type="match status" value="1"/>
</dbReference>
<feature type="transmembrane region" description="Helical" evidence="1">
    <location>
        <begin position="31"/>
        <end position="52"/>
    </location>
</feature>
<proteinExistence type="predicted"/>
<dbReference type="InterPro" id="IPR012171">
    <property type="entry name" value="Fatty_acid_desaturase"/>
</dbReference>
<organism evidence="3 4">
    <name type="scientific">Amycolatopsis endophytica</name>
    <dbReference type="NCBI Taxonomy" id="860233"/>
    <lineage>
        <taxon>Bacteria</taxon>
        <taxon>Bacillati</taxon>
        <taxon>Actinomycetota</taxon>
        <taxon>Actinomycetes</taxon>
        <taxon>Pseudonocardiales</taxon>
        <taxon>Pseudonocardiaceae</taxon>
        <taxon>Amycolatopsis</taxon>
    </lineage>
</organism>
<dbReference type="GO" id="GO:0016020">
    <property type="term" value="C:membrane"/>
    <property type="evidence" value="ECO:0007669"/>
    <property type="project" value="TreeGrafter"/>
</dbReference>
<dbReference type="PANTHER" id="PTHR19353">
    <property type="entry name" value="FATTY ACID DESATURASE 2"/>
    <property type="match status" value="1"/>
</dbReference>
<sequence>MTAAGVRTQPGSDYAALSREIRAAGLLRRRYGYYAVRITANLAAFAGAWVAFAFLGDTWWQLFVAALLAVVSAQLAFLGHDAGHKQIFRTRRPNDTIGTVHGGLIGMSYQSWISGHNKHHANPNHEEHDPDLDIPALAFTRGQASLKRGFLRWMAKHQAALFFPLLMLEGLNLHVSGIRAVWRGETKARRLEGALLAAHTLGYLAAVFLVLSPGIAVVFVVVHQALWGVYMGCSFAPNHKGMPTLTGESPDFLRKQVLTSRNIRGGWFTDFLLGGLNYQIEHHLFPNMPRPHLRHAQPIVQRFCAAHGISYSQTGLFRSYREVLRHLHEMGAPLRAAAA</sequence>
<keyword evidence="1" id="KW-0472">Membrane</keyword>
<evidence type="ECO:0000313" key="4">
    <source>
        <dbReference type="Proteomes" id="UP000549616"/>
    </source>
</evidence>
<evidence type="ECO:0000256" key="1">
    <source>
        <dbReference type="SAM" id="Phobius"/>
    </source>
</evidence>
<dbReference type="CDD" id="cd03506">
    <property type="entry name" value="Delta6-FADS-like"/>
    <property type="match status" value="1"/>
</dbReference>
<feature type="transmembrane region" description="Helical" evidence="1">
    <location>
        <begin position="58"/>
        <end position="79"/>
    </location>
</feature>
<keyword evidence="1" id="KW-1133">Transmembrane helix</keyword>
<keyword evidence="1" id="KW-0812">Transmembrane</keyword>
<dbReference type="Pfam" id="PF00487">
    <property type="entry name" value="FA_desaturase"/>
    <property type="match status" value="1"/>
</dbReference>
<reference evidence="3 4" key="1">
    <citation type="submission" date="2020-07" db="EMBL/GenBank/DDBJ databases">
        <title>Sequencing the genomes of 1000 actinobacteria strains.</title>
        <authorList>
            <person name="Klenk H.-P."/>
        </authorList>
    </citation>
    <scope>NUCLEOTIDE SEQUENCE [LARGE SCALE GENOMIC DNA]</scope>
    <source>
        <strain evidence="3 4">DSM 104006</strain>
    </source>
</reference>
<comment type="caution">
    <text evidence="3">The sequence shown here is derived from an EMBL/GenBank/DDBJ whole genome shotgun (WGS) entry which is preliminary data.</text>
</comment>
<gene>
    <name evidence="3" type="ORF">HNR02_000363</name>
</gene>
<dbReference type="PANTHER" id="PTHR19353:SF19">
    <property type="entry name" value="DELTA(5) FATTY ACID DESATURASE C-RELATED"/>
    <property type="match status" value="1"/>
</dbReference>
<dbReference type="AlphaFoldDB" id="A0A853AWH4"/>
<accession>A0A853AWH4</accession>
<protein>
    <submittedName>
        <fullName evidence="3">Fatty acid desaturase</fullName>
    </submittedName>
</protein>
<dbReference type="GO" id="GO:0016717">
    <property type="term" value="F:oxidoreductase activity, acting on paired donors, with oxidation of a pair of donors resulting in the reduction of molecular oxygen to two molecules of water"/>
    <property type="evidence" value="ECO:0007669"/>
    <property type="project" value="TreeGrafter"/>
</dbReference>
<name>A0A853AWH4_9PSEU</name>
<keyword evidence="4" id="KW-1185">Reference proteome</keyword>
<evidence type="ECO:0000313" key="3">
    <source>
        <dbReference type="EMBL" id="NYI87040.1"/>
    </source>
</evidence>
<dbReference type="GO" id="GO:0008610">
    <property type="term" value="P:lipid biosynthetic process"/>
    <property type="evidence" value="ECO:0007669"/>
    <property type="project" value="UniProtKB-ARBA"/>
</dbReference>
<dbReference type="Proteomes" id="UP000549616">
    <property type="component" value="Unassembled WGS sequence"/>
</dbReference>
<dbReference type="RefSeq" id="WP_312860871.1">
    <property type="nucleotide sequence ID" value="NZ_JACCFK010000001.1"/>
</dbReference>